<gene>
    <name evidence="2" type="ORF">C6P46_001150</name>
</gene>
<dbReference type="OrthoDB" id="3352450at2759"/>
<keyword evidence="3" id="KW-1185">Reference proteome</keyword>
<protein>
    <submittedName>
        <fullName evidence="2">Uncharacterized protein</fullName>
    </submittedName>
</protein>
<keyword evidence="1" id="KW-1133">Transmembrane helix</keyword>
<evidence type="ECO:0000313" key="3">
    <source>
        <dbReference type="Proteomes" id="UP000777482"/>
    </source>
</evidence>
<feature type="transmembrane region" description="Helical" evidence="1">
    <location>
        <begin position="56"/>
        <end position="73"/>
    </location>
</feature>
<keyword evidence="1" id="KW-0472">Membrane</keyword>
<sequence>MSADQASTGQDPLRLTIEEVGAANRRAQIDGIAAGTCAGFLGGFISTRMLRQSRNIGLLSGILTGSIVGYLFTQESLKIQLAKARASQTKLHEHLSPADAELWDLSKGERGVNGQETLQDKYATTRGDH</sequence>
<reference evidence="2 3" key="1">
    <citation type="submission" date="2020-11" db="EMBL/GenBank/DDBJ databases">
        <title>Kefir isolates.</title>
        <authorList>
            <person name="Marcisauskas S."/>
            <person name="Kim Y."/>
            <person name="Blasche S."/>
        </authorList>
    </citation>
    <scope>NUCLEOTIDE SEQUENCE [LARGE SCALE GENOMIC DNA]</scope>
    <source>
        <strain evidence="2 3">KR</strain>
    </source>
</reference>
<dbReference type="AlphaFoldDB" id="A0A9P6VV83"/>
<evidence type="ECO:0000256" key="1">
    <source>
        <dbReference type="SAM" id="Phobius"/>
    </source>
</evidence>
<name>A0A9P6VV83_RHOMI</name>
<dbReference type="Proteomes" id="UP000777482">
    <property type="component" value="Unassembled WGS sequence"/>
</dbReference>
<dbReference type="EMBL" id="PUHQ01000129">
    <property type="protein sequence ID" value="KAG0655104.1"/>
    <property type="molecule type" value="Genomic_DNA"/>
</dbReference>
<organism evidence="2 3">
    <name type="scientific">Rhodotorula mucilaginosa</name>
    <name type="common">Yeast</name>
    <name type="synonym">Rhodotorula rubra</name>
    <dbReference type="NCBI Taxonomy" id="5537"/>
    <lineage>
        <taxon>Eukaryota</taxon>
        <taxon>Fungi</taxon>
        <taxon>Dikarya</taxon>
        <taxon>Basidiomycota</taxon>
        <taxon>Pucciniomycotina</taxon>
        <taxon>Microbotryomycetes</taxon>
        <taxon>Sporidiobolales</taxon>
        <taxon>Sporidiobolaceae</taxon>
        <taxon>Rhodotorula</taxon>
    </lineage>
</organism>
<accession>A0A9P6VV83</accession>
<proteinExistence type="predicted"/>
<evidence type="ECO:0000313" key="2">
    <source>
        <dbReference type="EMBL" id="KAG0655104.1"/>
    </source>
</evidence>
<comment type="caution">
    <text evidence="2">The sequence shown here is derived from an EMBL/GenBank/DDBJ whole genome shotgun (WGS) entry which is preliminary data.</text>
</comment>
<keyword evidence="1" id="KW-0812">Transmembrane</keyword>